<organism evidence="1 2">
    <name type="scientific">Xylaria bambusicola</name>
    <dbReference type="NCBI Taxonomy" id="326684"/>
    <lineage>
        <taxon>Eukaryota</taxon>
        <taxon>Fungi</taxon>
        <taxon>Dikarya</taxon>
        <taxon>Ascomycota</taxon>
        <taxon>Pezizomycotina</taxon>
        <taxon>Sordariomycetes</taxon>
        <taxon>Xylariomycetidae</taxon>
        <taxon>Xylariales</taxon>
        <taxon>Xylariaceae</taxon>
        <taxon>Xylaria</taxon>
    </lineage>
</organism>
<accession>A0AAN7U6L5</accession>
<reference evidence="1 2" key="1">
    <citation type="submission" date="2023-10" db="EMBL/GenBank/DDBJ databases">
        <title>Draft genome sequence of Xylaria bambusicola isolate GMP-LS, the root and basal stem rot pathogen of sugarcane in Indonesia.</title>
        <authorList>
            <person name="Selvaraj P."/>
            <person name="Muralishankar V."/>
            <person name="Muruganantham S."/>
            <person name="Sp S."/>
            <person name="Haryani S."/>
            <person name="Lau K.J.X."/>
            <person name="Naqvi N.I."/>
        </authorList>
    </citation>
    <scope>NUCLEOTIDE SEQUENCE [LARGE SCALE GENOMIC DNA]</scope>
    <source>
        <strain evidence="1">GMP-LS</strain>
    </source>
</reference>
<gene>
    <name evidence="1" type="ORF">RRF57_002200</name>
</gene>
<proteinExistence type="predicted"/>
<sequence>MDLLGAHWFMRSLYSNTLIGNAMVSTIKSEARFGLRQDSQDSICARHTELFPGLPAVHHILYKHDAALTIDIS</sequence>
<keyword evidence="2" id="KW-1185">Reference proteome</keyword>
<evidence type="ECO:0000313" key="2">
    <source>
        <dbReference type="Proteomes" id="UP001305414"/>
    </source>
</evidence>
<evidence type="ECO:0000313" key="1">
    <source>
        <dbReference type="EMBL" id="KAK5626485.1"/>
    </source>
</evidence>
<dbReference type="Proteomes" id="UP001305414">
    <property type="component" value="Unassembled WGS sequence"/>
</dbReference>
<name>A0AAN7U6L5_9PEZI</name>
<dbReference type="EMBL" id="JAWHQM010000003">
    <property type="protein sequence ID" value="KAK5626485.1"/>
    <property type="molecule type" value="Genomic_DNA"/>
</dbReference>
<dbReference type="AlphaFoldDB" id="A0AAN7U6L5"/>
<comment type="caution">
    <text evidence="1">The sequence shown here is derived from an EMBL/GenBank/DDBJ whole genome shotgun (WGS) entry which is preliminary data.</text>
</comment>
<protein>
    <submittedName>
        <fullName evidence="1">Uncharacterized protein</fullName>
    </submittedName>
</protein>